<dbReference type="InterPro" id="IPR011004">
    <property type="entry name" value="Trimer_LpxA-like_sf"/>
</dbReference>
<dbReference type="InterPro" id="IPR049208">
    <property type="entry name" value="DUF6819"/>
</dbReference>
<protein>
    <submittedName>
        <fullName evidence="3">Uncharacterized protein DUF4954</fullName>
    </submittedName>
</protein>
<dbReference type="OrthoDB" id="9814955at2"/>
<evidence type="ECO:0000259" key="2">
    <source>
        <dbReference type="Pfam" id="PF20683"/>
    </source>
</evidence>
<evidence type="ECO:0000313" key="4">
    <source>
        <dbReference type="Proteomes" id="UP000295221"/>
    </source>
</evidence>
<dbReference type="Pfam" id="PF16314">
    <property type="entry name" value="DUF4954"/>
    <property type="match status" value="1"/>
</dbReference>
<gene>
    <name evidence="3" type="ORF">EV194_104178</name>
</gene>
<accession>A0A4R2GJW9</accession>
<dbReference type="Gene3D" id="2.160.10.10">
    <property type="entry name" value="Hexapeptide repeat proteins"/>
    <property type="match status" value="1"/>
</dbReference>
<name>A0A4R2GJW9_9BACT</name>
<dbReference type="EMBL" id="SLWK01000004">
    <property type="protein sequence ID" value="TCO08867.1"/>
    <property type="molecule type" value="Genomic_DNA"/>
</dbReference>
<dbReference type="SUPFAM" id="SSF51161">
    <property type="entry name" value="Trimeric LpxA-like enzymes"/>
    <property type="match status" value="1"/>
</dbReference>
<feature type="domain" description="DUF6819" evidence="2">
    <location>
        <begin position="488"/>
        <end position="657"/>
    </location>
</feature>
<keyword evidence="4" id="KW-1185">Reference proteome</keyword>
<feature type="domain" description="DUF4954" evidence="1">
    <location>
        <begin position="3"/>
        <end position="435"/>
    </location>
</feature>
<dbReference type="AlphaFoldDB" id="A0A4R2GJW9"/>
<comment type="caution">
    <text evidence="3">The sequence shown here is derived from an EMBL/GenBank/DDBJ whole genome shotgun (WGS) entry which is preliminary data.</text>
</comment>
<dbReference type="Pfam" id="PF20683">
    <property type="entry name" value="DUF6819"/>
    <property type="match status" value="1"/>
</dbReference>
<proteinExistence type="predicted"/>
<evidence type="ECO:0000313" key="3">
    <source>
        <dbReference type="EMBL" id="TCO08867.1"/>
    </source>
</evidence>
<sequence length="661" mass="73796">MTYRKLTEEEIKSLILNGSFCEDWSTIEVHSAFSPHNIRNVSFSGHVKIGLLLKKFTSPGGVPKQSGIYNATIHNCIIDDDVYINQVKNHLANYHIKKNVIIENVDSLFVSEETSFGNGIRVAVLNETGGREIAMYDELSAHTAYLMAFYRHRPVLIDQLLKKADDFAKGVTSAMGTIEEGAHLVNCRTIQNVRIGKHAFIEGVYRLVNGTINSSLEDPSYIGPGVIAQDFITASGSEVTESSMISKCFVGQGTVLAKQYSAENSVFFANCQGFHGEACSIFAGPYTVSHHKSTLLIAGYYSFLNAGSGSNQSNHMYKLGPIHQGVVERGSKTTSDSYLLWPAKIGAFSLVMGRHYRNPDTADLPFSYLIENTDESFLAPGVNLRSIGTIRDARKWPRRDRRKDPVLLDAIVFNLLSPYSIQKMIKGIKVLIDLKSTSGPTSEYYMYNSVKITASALDRGIQMYRIGITKFLGNGLVKKLELADFSNREEMLKAIAPISKQGSGEWVDMAGLLVPKEEVDQLVNDVEKGIVTTAGELNKRFVSFKDHYFDWAWNWIVPRLKTEAGLDVESVSVQQVMDYVEEWKNAVVKLDQMMYEDARKEFTLKSQTGFGIDGKEETRMCDFENVRGEFTSHPAVTDILEHIEKKSNLASKVLDKLSKIL</sequence>
<dbReference type="RefSeq" id="WP_132433444.1">
    <property type="nucleotide sequence ID" value="NZ_SLWK01000004.1"/>
</dbReference>
<organism evidence="3 4">
    <name type="scientific">Natronoflexus pectinivorans</name>
    <dbReference type="NCBI Taxonomy" id="682526"/>
    <lineage>
        <taxon>Bacteria</taxon>
        <taxon>Pseudomonadati</taxon>
        <taxon>Bacteroidota</taxon>
        <taxon>Bacteroidia</taxon>
        <taxon>Marinilabiliales</taxon>
        <taxon>Marinilabiliaceae</taxon>
        <taxon>Natronoflexus</taxon>
    </lineage>
</organism>
<reference evidence="3 4" key="1">
    <citation type="submission" date="2019-03" db="EMBL/GenBank/DDBJ databases">
        <title>Genomic Encyclopedia of Type Strains, Phase IV (KMG-IV): sequencing the most valuable type-strain genomes for metagenomic binning, comparative biology and taxonomic classification.</title>
        <authorList>
            <person name="Goeker M."/>
        </authorList>
    </citation>
    <scope>NUCLEOTIDE SEQUENCE [LARGE SCALE GENOMIC DNA]</scope>
    <source>
        <strain evidence="3 4">DSM 24179</strain>
    </source>
</reference>
<dbReference type="Proteomes" id="UP000295221">
    <property type="component" value="Unassembled WGS sequence"/>
</dbReference>
<dbReference type="InterPro" id="IPR032533">
    <property type="entry name" value="DUF4954"/>
</dbReference>
<evidence type="ECO:0000259" key="1">
    <source>
        <dbReference type="Pfam" id="PF16314"/>
    </source>
</evidence>